<name>A0A6V0ABJ1_9STRA</name>
<accession>A0A6V0ABJ1</accession>
<evidence type="ECO:0000313" key="3">
    <source>
        <dbReference type="EMBL" id="CAE0721078.1"/>
    </source>
</evidence>
<dbReference type="AlphaFoldDB" id="A0A6V0ABJ1"/>
<organism evidence="3">
    <name type="scientific">Pseudo-nitzschia australis</name>
    <dbReference type="NCBI Taxonomy" id="44445"/>
    <lineage>
        <taxon>Eukaryota</taxon>
        <taxon>Sar</taxon>
        <taxon>Stramenopiles</taxon>
        <taxon>Ochrophyta</taxon>
        <taxon>Bacillariophyta</taxon>
        <taxon>Bacillariophyceae</taxon>
        <taxon>Bacillariophycidae</taxon>
        <taxon>Bacillariales</taxon>
        <taxon>Bacillariaceae</taxon>
        <taxon>Pseudo-nitzschia</taxon>
    </lineage>
</organism>
<reference evidence="3" key="1">
    <citation type="submission" date="2021-01" db="EMBL/GenBank/DDBJ databases">
        <authorList>
            <person name="Corre E."/>
            <person name="Pelletier E."/>
            <person name="Niang G."/>
            <person name="Scheremetjew M."/>
            <person name="Finn R."/>
            <person name="Kale V."/>
            <person name="Holt S."/>
            <person name="Cochrane G."/>
            <person name="Meng A."/>
            <person name="Brown T."/>
            <person name="Cohen L."/>
        </authorList>
    </citation>
    <scope>NUCLEOTIDE SEQUENCE</scope>
    <source>
        <strain evidence="3">10249 10 AB</strain>
    </source>
</reference>
<protein>
    <submittedName>
        <fullName evidence="3">Uncharacterized protein</fullName>
    </submittedName>
</protein>
<feature type="compositionally biased region" description="Basic and acidic residues" evidence="1">
    <location>
        <begin position="384"/>
        <end position="397"/>
    </location>
</feature>
<evidence type="ECO:0000313" key="2">
    <source>
        <dbReference type="EMBL" id="CAE0721077.1"/>
    </source>
</evidence>
<dbReference type="EMBL" id="HBIX01019519">
    <property type="protein sequence ID" value="CAE0721078.1"/>
    <property type="molecule type" value="Transcribed_RNA"/>
</dbReference>
<sequence>MPLNFSTLPWFFESSTKGKAISEKEKAISEKDNDTNDVQQDVQQNVQQDIETVGRYPKRKRPRSGDVLDDLQISDISNDDSDSDSDDDDDDQDYTKEHIDVIDDDTEEYIDSDINKVGGWVYGEEGAFPDIEGILGRDLTYAAIFGKGDDQIAYQLTQEQLDYLVHRWLSKLEDHKRFDKLRRLSYANLRYIKKEITTGHARMSEVRAQKKEDTYFNKEHRRPVGTHPKTLAHKKDRAVCNKMKPVLNHTSCLQKMTTFYDSEKEKKTVAKSQHILFCLDQLVPNPRYNANDCTNVHPKHRDLSVFLLPDHCDQTELGYKLLNIGYELCKGTNHKVRIVRDKESYFRLVFGKAMDSNTPARKKTTPKKATRVVPKSVTQKRTSLKMDLRKDDPRRQY</sequence>
<feature type="region of interest" description="Disordered" evidence="1">
    <location>
        <begin position="356"/>
        <end position="397"/>
    </location>
</feature>
<evidence type="ECO:0000256" key="1">
    <source>
        <dbReference type="SAM" id="MobiDB-lite"/>
    </source>
</evidence>
<feature type="compositionally biased region" description="Acidic residues" evidence="1">
    <location>
        <begin position="77"/>
        <end position="92"/>
    </location>
</feature>
<feature type="compositionally biased region" description="Basic and acidic residues" evidence="1">
    <location>
        <begin position="20"/>
        <end position="34"/>
    </location>
</feature>
<gene>
    <name evidence="2" type="ORF">PAUS00366_LOCUS13832</name>
    <name evidence="3" type="ORF">PAUS00366_LOCUS13833</name>
</gene>
<feature type="compositionally biased region" description="Low complexity" evidence="1">
    <location>
        <begin position="36"/>
        <end position="49"/>
    </location>
</feature>
<feature type="compositionally biased region" description="Basic residues" evidence="1">
    <location>
        <begin position="360"/>
        <end position="370"/>
    </location>
</feature>
<feature type="region of interest" description="Disordered" evidence="1">
    <location>
        <begin position="18"/>
        <end position="93"/>
    </location>
</feature>
<dbReference type="EMBL" id="HBIX01019518">
    <property type="protein sequence ID" value="CAE0721077.1"/>
    <property type="molecule type" value="Transcribed_RNA"/>
</dbReference>
<proteinExistence type="predicted"/>